<dbReference type="InterPro" id="IPR002350">
    <property type="entry name" value="Kazal_dom"/>
</dbReference>
<dbReference type="Gene3D" id="3.30.60.30">
    <property type="match status" value="1"/>
</dbReference>
<dbReference type="InterPro" id="IPR050653">
    <property type="entry name" value="Prot_Inhib_GrowthFact_Antg"/>
</dbReference>
<evidence type="ECO:0000259" key="4">
    <source>
        <dbReference type="PROSITE" id="PS51465"/>
    </source>
</evidence>
<organism evidence="5 6">
    <name type="scientific">Artemia franciscana</name>
    <name type="common">Brine shrimp</name>
    <name type="synonym">Artemia sanfranciscana</name>
    <dbReference type="NCBI Taxonomy" id="6661"/>
    <lineage>
        <taxon>Eukaryota</taxon>
        <taxon>Metazoa</taxon>
        <taxon>Ecdysozoa</taxon>
        <taxon>Arthropoda</taxon>
        <taxon>Crustacea</taxon>
        <taxon>Branchiopoda</taxon>
        <taxon>Anostraca</taxon>
        <taxon>Artemiidae</taxon>
        <taxon>Artemia</taxon>
    </lineage>
</organism>
<evidence type="ECO:0000256" key="2">
    <source>
        <dbReference type="ARBA" id="ARBA00022900"/>
    </source>
</evidence>
<dbReference type="GO" id="GO:0005576">
    <property type="term" value="C:extracellular region"/>
    <property type="evidence" value="ECO:0007669"/>
    <property type="project" value="TreeGrafter"/>
</dbReference>
<dbReference type="PROSITE" id="PS51465">
    <property type="entry name" value="KAZAL_2"/>
    <property type="match status" value="1"/>
</dbReference>
<dbReference type="Proteomes" id="UP001187531">
    <property type="component" value="Unassembled WGS sequence"/>
</dbReference>
<sequence>MYLSYPVKIINDFISQTHLLKTVLDGNLARAKTKDVLRRRINPCLNSPCRQQEDCSLNPAGIPVCSCPSPCDPVFKPVCGSDGRTYENECEVRRNSCLSKKNIDVAYYDGC</sequence>
<reference evidence="5" key="1">
    <citation type="submission" date="2023-07" db="EMBL/GenBank/DDBJ databases">
        <title>Chromosome-level genome assembly of Artemia franciscana.</title>
        <authorList>
            <person name="Jo E."/>
        </authorList>
    </citation>
    <scope>NUCLEOTIDE SEQUENCE</scope>
    <source>
        <tissue evidence="5">Whole body</tissue>
    </source>
</reference>
<proteinExistence type="predicted"/>
<keyword evidence="2" id="KW-0722">Serine protease inhibitor</keyword>
<dbReference type="EMBL" id="JAVRJZ010000010">
    <property type="protein sequence ID" value="KAK2717589.1"/>
    <property type="molecule type" value="Genomic_DNA"/>
</dbReference>
<keyword evidence="3" id="KW-1015">Disulfide bond</keyword>
<feature type="non-terminal residue" evidence="5">
    <location>
        <position position="111"/>
    </location>
</feature>
<dbReference type="InterPro" id="IPR036058">
    <property type="entry name" value="Kazal_dom_sf"/>
</dbReference>
<comment type="caution">
    <text evidence="5">The sequence shown here is derived from an EMBL/GenBank/DDBJ whole genome shotgun (WGS) entry which is preliminary data.</text>
</comment>
<keyword evidence="1" id="KW-0646">Protease inhibitor</keyword>
<keyword evidence="6" id="KW-1185">Reference proteome</keyword>
<evidence type="ECO:0000313" key="5">
    <source>
        <dbReference type="EMBL" id="KAK2717589.1"/>
    </source>
</evidence>
<protein>
    <recommendedName>
        <fullName evidence="4">Kazal-like domain-containing protein</fullName>
    </recommendedName>
</protein>
<gene>
    <name evidence="5" type="ORF">QYM36_006385</name>
</gene>
<dbReference type="SMART" id="SM00280">
    <property type="entry name" value="KAZAL"/>
    <property type="match status" value="1"/>
</dbReference>
<dbReference type="PANTHER" id="PTHR10913:SF45">
    <property type="entry name" value="FOLLISTATIN, ISOFORM A-RELATED"/>
    <property type="match status" value="1"/>
</dbReference>
<dbReference type="PANTHER" id="PTHR10913">
    <property type="entry name" value="FOLLISTATIN-RELATED"/>
    <property type="match status" value="1"/>
</dbReference>
<dbReference type="Pfam" id="PF07648">
    <property type="entry name" value="Kazal_2"/>
    <property type="match status" value="1"/>
</dbReference>
<name>A0AA88HWI9_ARTSF</name>
<evidence type="ECO:0000313" key="6">
    <source>
        <dbReference type="Proteomes" id="UP001187531"/>
    </source>
</evidence>
<dbReference type="AlphaFoldDB" id="A0AA88HWI9"/>
<evidence type="ECO:0000256" key="1">
    <source>
        <dbReference type="ARBA" id="ARBA00022690"/>
    </source>
</evidence>
<accession>A0AA88HWI9</accession>
<dbReference type="GO" id="GO:0030154">
    <property type="term" value="P:cell differentiation"/>
    <property type="evidence" value="ECO:0007669"/>
    <property type="project" value="TreeGrafter"/>
</dbReference>
<dbReference type="CDD" id="cd00104">
    <property type="entry name" value="KAZAL_FS"/>
    <property type="match status" value="1"/>
</dbReference>
<dbReference type="SUPFAM" id="SSF100895">
    <property type="entry name" value="Kazal-type serine protease inhibitors"/>
    <property type="match status" value="1"/>
</dbReference>
<feature type="domain" description="Kazal-like" evidence="4">
    <location>
        <begin position="59"/>
        <end position="111"/>
    </location>
</feature>
<evidence type="ECO:0000256" key="3">
    <source>
        <dbReference type="ARBA" id="ARBA00023157"/>
    </source>
</evidence>